<evidence type="ECO:0000256" key="4">
    <source>
        <dbReference type="ARBA" id="ARBA00022989"/>
    </source>
</evidence>
<name>A0A8J4XTZ2_CHIOP</name>
<feature type="domain" description="Tyrosine specific protein phosphatases" evidence="8">
    <location>
        <begin position="375"/>
        <end position="420"/>
    </location>
</feature>
<dbReference type="SUPFAM" id="SSF52799">
    <property type="entry name" value="(Phosphotyrosine protein) phosphatases II"/>
    <property type="match status" value="1"/>
</dbReference>
<evidence type="ECO:0000313" key="12">
    <source>
        <dbReference type="Proteomes" id="UP000770661"/>
    </source>
</evidence>
<dbReference type="Proteomes" id="UP000770661">
    <property type="component" value="Unassembled WGS sequence"/>
</dbReference>
<dbReference type="Gene3D" id="3.90.190.10">
    <property type="entry name" value="Protein tyrosine phosphatase superfamily"/>
    <property type="match status" value="1"/>
</dbReference>
<dbReference type="GO" id="GO:0005216">
    <property type="term" value="F:monoatomic ion channel activity"/>
    <property type="evidence" value="ECO:0007669"/>
    <property type="project" value="InterPro"/>
</dbReference>
<dbReference type="PROSITE" id="PS50056">
    <property type="entry name" value="TYR_PHOSPHATASE_2"/>
    <property type="match status" value="1"/>
</dbReference>
<dbReference type="AlphaFoldDB" id="A0A8J4XTZ2"/>
<dbReference type="GO" id="GO:0016314">
    <property type="term" value="F:phosphatidylinositol-3,4,5-trisphosphate 3-phosphatase activity"/>
    <property type="evidence" value="ECO:0007669"/>
    <property type="project" value="TreeGrafter"/>
</dbReference>
<dbReference type="InterPro" id="IPR000387">
    <property type="entry name" value="Tyr_Pase_dom"/>
</dbReference>
<dbReference type="Gene3D" id="1.20.120.350">
    <property type="entry name" value="Voltage-gated potassium channels. Chain C"/>
    <property type="match status" value="1"/>
</dbReference>
<dbReference type="InterPro" id="IPR016130">
    <property type="entry name" value="Tyr_Pase_AS"/>
</dbReference>
<dbReference type="InterPro" id="IPR057023">
    <property type="entry name" value="PTP-SAK"/>
</dbReference>
<keyword evidence="5 7" id="KW-0472">Membrane</keyword>
<dbReference type="InterPro" id="IPR005821">
    <property type="entry name" value="Ion_trans_dom"/>
</dbReference>
<dbReference type="OrthoDB" id="16692at2759"/>
<reference evidence="11" key="1">
    <citation type="submission" date="2020-07" db="EMBL/GenBank/DDBJ databases">
        <title>The High-quality genome of the commercially important snow crab, Chionoecetes opilio.</title>
        <authorList>
            <person name="Jeong J.-H."/>
            <person name="Ryu S."/>
        </authorList>
    </citation>
    <scope>NUCLEOTIDE SEQUENCE</scope>
    <source>
        <strain evidence="11">MADBK_172401_WGS</strain>
        <tissue evidence="11">Digestive gland</tissue>
    </source>
</reference>
<feature type="region of interest" description="Disordered" evidence="6">
    <location>
        <begin position="27"/>
        <end position="57"/>
    </location>
</feature>
<feature type="transmembrane region" description="Helical" evidence="7">
    <location>
        <begin position="196"/>
        <end position="215"/>
    </location>
</feature>
<dbReference type="PANTHER" id="PTHR12305:SF60">
    <property type="entry name" value="PHOSPHATIDYLINOSITOL 3,4,5-TRISPHOSPHATE 3-PHOSPHATASE TPTE2-RELATED"/>
    <property type="match status" value="1"/>
</dbReference>
<dbReference type="Pfam" id="PF22784">
    <property type="entry name" value="PTP-SAK"/>
    <property type="match status" value="1"/>
</dbReference>
<dbReference type="PROSITE" id="PS51181">
    <property type="entry name" value="PPASE_TENSIN"/>
    <property type="match status" value="1"/>
</dbReference>
<dbReference type="SUPFAM" id="SSF49562">
    <property type="entry name" value="C2 domain (Calcium/lipid-binding domain, CaLB)"/>
    <property type="match status" value="1"/>
</dbReference>
<evidence type="ECO:0000256" key="7">
    <source>
        <dbReference type="SAM" id="Phobius"/>
    </source>
</evidence>
<feature type="transmembrane region" description="Helical" evidence="7">
    <location>
        <begin position="222"/>
        <end position="241"/>
    </location>
</feature>
<protein>
    <submittedName>
        <fullName evidence="11">Phosphatidylinositol 3,4,5-trisphosphate 3-phosphatase TPTE2</fullName>
    </submittedName>
</protein>
<dbReference type="GO" id="GO:0005829">
    <property type="term" value="C:cytosol"/>
    <property type="evidence" value="ECO:0007669"/>
    <property type="project" value="TreeGrafter"/>
</dbReference>
<feature type="domain" description="C2 tensin-type" evidence="10">
    <location>
        <begin position="437"/>
        <end position="577"/>
    </location>
</feature>
<dbReference type="Pfam" id="PF00520">
    <property type="entry name" value="Ion_trans"/>
    <property type="match status" value="1"/>
</dbReference>
<comment type="subcellular location">
    <subcellularLocation>
        <location evidence="1">Membrane</location>
        <topology evidence="1">Multi-pass membrane protein</topology>
    </subcellularLocation>
</comment>
<dbReference type="Pfam" id="PF10409">
    <property type="entry name" value="PTEN_C2"/>
    <property type="match status" value="1"/>
</dbReference>
<proteinExistence type="predicted"/>
<evidence type="ECO:0000259" key="9">
    <source>
        <dbReference type="PROSITE" id="PS51181"/>
    </source>
</evidence>
<evidence type="ECO:0000256" key="3">
    <source>
        <dbReference type="ARBA" id="ARBA00022801"/>
    </source>
</evidence>
<evidence type="ECO:0000256" key="1">
    <source>
        <dbReference type="ARBA" id="ARBA00004141"/>
    </source>
</evidence>
<feature type="region of interest" description="Disordered" evidence="6">
    <location>
        <begin position="82"/>
        <end position="111"/>
    </location>
</feature>
<feature type="compositionally biased region" description="Acidic residues" evidence="6">
    <location>
        <begin position="96"/>
        <end position="110"/>
    </location>
</feature>
<accession>A0A8J4XTZ2</accession>
<dbReference type="InterPro" id="IPR035892">
    <property type="entry name" value="C2_domain_sf"/>
</dbReference>
<evidence type="ECO:0000256" key="5">
    <source>
        <dbReference type="ARBA" id="ARBA00023136"/>
    </source>
</evidence>
<dbReference type="InterPro" id="IPR045102">
    <property type="entry name" value="PTP_VSP_TPTE"/>
</dbReference>
<dbReference type="GO" id="GO:0016020">
    <property type="term" value="C:membrane"/>
    <property type="evidence" value="ECO:0007669"/>
    <property type="project" value="UniProtKB-SubCell"/>
</dbReference>
<feature type="transmembrane region" description="Helical" evidence="7">
    <location>
        <begin position="161"/>
        <end position="184"/>
    </location>
</feature>
<dbReference type="InterPro" id="IPR014020">
    <property type="entry name" value="Tensin_C2-dom"/>
</dbReference>
<dbReference type="InterPro" id="IPR029021">
    <property type="entry name" value="Prot-tyrosine_phosphatase-like"/>
</dbReference>
<evidence type="ECO:0000256" key="6">
    <source>
        <dbReference type="SAM" id="MobiDB-lite"/>
    </source>
</evidence>
<evidence type="ECO:0000313" key="11">
    <source>
        <dbReference type="EMBL" id="KAG0711659.1"/>
    </source>
</evidence>
<gene>
    <name evidence="11" type="primary">TPTE2</name>
    <name evidence="11" type="ORF">GWK47_020110</name>
</gene>
<dbReference type="Gene3D" id="2.60.40.1110">
    <property type="match status" value="1"/>
</dbReference>
<dbReference type="InterPro" id="IPR027359">
    <property type="entry name" value="Volt_channel_dom_sf"/>
</dbReference>
<dbReference type="SUPFAM" id="SSF81324">
    <property type="entry name" value="Voltage-gated potassium channels"/>
    <property type="match status" value="1"/>
</dbReference>
<keyword evidence="12" id="KW-1185">Reference proteome</keyword>
<dbReference type="PROSITE" id="PS00383">
    <property type="entry name" value="TYR_PHOSPHATASE_1"/>
    <property type="match status" value="1"/>
</dbReference>
<comment type="caution">
    <text evidence="11">The sequence shown here is derived from an EMBL/GenBank/DDBJ whole genome shotgun (WGS) entry which is preliminary data.</text>
</comment>
<evidence type="ECO:0000259" key="10">
    <source>
        <dbReference type="PROSITE" id="PS51182"/>
    </source>
</evidence>
<sequence>MPAGTTLGRTMMKLFRIRYERFGHEMTGATGDQEPAAGGEGSGDSPPQSRPIDPSQLNFQLNGHAAATPASKQHDVIHITEMDTHKGEGTNGITNDSEEDDEEGSSEQEEVWQRTAKFLEYDPEEHELEVEMGFVDPSNPPIPGCNLYYMQWRTRRFVEHFVVRLLTALLILVDMVLLIVDLFNSPTSDDPLEYCSLAFSTYFMIEVILRIFGLGPKYFYRAWYNTLDCFLVVFTFILSVVTVCVENMSSNPAGLLVALRLVRLVRITRILWERQHLQRGVRQFISQNKRRYQQNGFDLDLTYVSPRVIAMSFPSTGRMSMYRNDIKEVARFMDTQHPGHYRLYNLCSERHYDVSLFHGRVERYMIDDHNVPPLVDMLKFSSSVRDWMNEDAKNVMAVHCKGGKGRTGTMICVFLIDLGIFKDAEHCLGFFGDRRTDKNVASKFQGVETPSQSRYVGYYERVVQAGRVVPPETPMIISRITLRGMHSVTVEKIHGLVHIQLLNTPVIRGDTRIMFFTDSRKIPRGYEKSPFFFWFHTGFITDKKLELSRSELDNPHKSKTWHVFQENFGVTVELEEDSMTRAY</sequence>
<dbReference type="CDD" id="cd14510">
    <property type="entry name" value="PTP_VSP_TPTE"/>
    <property type="match status" value="1"/>
</dbReference>
<dbReference type="InterPro" id="IPR051281">
    <property type="entry name" value="Dual-spec_lipid-protein_phosph"/>
</dbReference>
<dbReference type="SMART" id="SM01326">
    <property type="entry name" value="PTEN_C2"/>
    <property type="match status" value="1"/>
</dbReference>
<dbReference type="PROSITE" id="PS51182">
    <property type="entry name" value="C2_TENSIN"/>
    <property type="match status" value="1"/>
</dbReference>
<evidence type="ECO:0000256" key="2">
    <source>
        <dbReference type="ARBA" id="ARBA00022692"/>
    </source>
</evidence>
<dbReference type="PANTHER" id="PTHR12305">
    <property type="entry name" value="PHOSPHATASE WITH HOMOLOGY TO TENSIN"/>
    <property type="match status" value="1"/>
</dbReference>
<feature type="domain" description="Phosphatase tensin-type" evidence="9">
    <location>
        <begin position="290"/>
        <end position="466"/>
    </location>
</feature>
<organism evidence="11 12">
    <name type="scientific">Chionoecetes opilio</name>
    <name type="common">Atlantic snow crab</name>
    <name type="synonym">Cancer opilio</name>
    <dbReference type="NCBI Taxonomy" id="41210"/>
    <lineage>
        <taxon>Eukaryota</taxon>
        <taxon>Metazoa</taxon>
        <taxon>Ecdysozoa</taxon>
        <taxon>Arthropoda</taxon>
        <taxon>Crustacea</taxon>
        <taxon>Multicrustacea</taxon>
        <taxon>Malacostraca</taxon>
        <taxon>Eumalacostraca</taxon>
        <taxon>Eucarida</taxon>
        <taxon>Decapoda</taxon>
        <taxon>Pleocyemata</taxon>
        <taxon>Brachyura</taxon>
        <taxon>Eubrachyura</taxon>
        <taxon>Majoidea</taxon>
        <taxon>Majidae</taxon>
        <taxon>Chionoecetes</taxon>
    </lineage>
</organism>
<dbReference type="InterPro" id="IPR029023">
    <property type="entry name" value="Tensin_phosphatase"/>
</dbReference>
<dbReference type="EMBL" id="JACEEZ010023140">
    <property type="protein sequence ID" value="KAG0711659.1"/>
    <property type="molecule type" value="Genomic_DNA"/>
</dbReference>
<keyword evidence="2 7" id="KW-0812">Transmembrane</keyword>
<keyword evidence="4 7" id="KW-1133">Transmembrane helix</keyword>
<evidence type="ECO:0000259" key="8">
    <source>
        <dbReference type="PROSITE" id="PS50056"/>
    </source>
</evidence>
<keyword evidence="3" id="KW-0378">Hydrolase</keyword>